<dbReference type="PIRSF" id="PIRSF000105">
    <property type="entry name" value="HCDH"/>
    <property type="match status" value="1"/>
</dbReference>
<proteinExistence type="inferred from homology"/>
<dbReference type="InterPro" id="IPR006176">
    <property type="entry name" value="3-OHacyl-CoA_DH_NAD-bd"/>
</dbReference>
<evidence type="ECO:0000256" key="4">
    <source>
        <dbReference type="PIRSR" id="PIRSR000105-2"/>
    </source>
</evidence>
<evidence type="ECO:0000256" key="3">
    <source>
        <dbReference type="PIRSR" id="PIRSR000105-1"/>
    </source>
</evidence>
<feature type="binding site" evidence="4">
    <location>
        <position position="142"/>
    </location>
    <ligand>
        <name>NAD(+)</name>
        <dbReference type="ChEBI" id="CHEBI:57540"/>
    </ligand>
</feature>
<dbReference type="Pfam" id="PF02737">
    <property type="entry name" value="3HCDH_N"/>
    <property type="match status" value="1"/>
</dbReference>
<feature type="domain" description="3-hydroxyacyl-CoA dehydrogenase NAD binding" evidence="6">
    <location>
        <begin position="4"/>
        <end position="182"/>
    </location>
</feature>
<dbReference type="PANTHER" id="PTHR48075">
    <property type="entry name" value="3-HYDROXYACYL-COA DEHYDROGENASE FAMILY PROTEIN"/>
    <property type="match status" value="1"/>
</dbReference>
<evidence type="ECO:0000259" key="6">
    <source>
        <dbReference type="Pfam" id="PF02737"/>
    </source>
</evidence>
<dbReference type="InterPro" id="IPR006180">
    <property type="entry name" value="3-OHacyl-CoA_DH_CS"/>
</dbReference>
<dbReference type="InterPro" id="IPR022694">
    <property type="entry name" value="3-OHacyl-CoA_DH"/>
</dbReference>
<dbReference type="Pfam" id="PF00725">
    <property type="entry name" value="3HCDH"/>
    <property type="match status" value="1"/>
</dbReference>
<comment type="similarity">
    <text evidence="1">Belongs to the 3-hydroxyacyl-CoA dehydrogenase family.</text>
</comment>
<dbReference type="SUPFAM" id="SSF51735">
    <property type="entry name" value="NAD(P)-binding Rossmann-fold domains"/>
    <property type="match status" value="1"/>
</dbReference>
<dbReference type="STRING" id="1492738.FEM21_28750"/>
<dbReference type="eggNOG" id="COG1250">
    <property type="taxonomic scope" value="Bacteria"/>
</dbReference>
<dbReference type="GO" id="GO:0070403">
    <property type="term" value="F:NAD+ binding"/>
    <property type="evidence" value="ECO:0007669"/>
    <property type="project" value="InterPro"/>
</dbReference>
<dbReference type="GO" id="GO:0016616">
    <property type="term" value="F:oxidoreductase activity, acting on the CH-OH group of donors, NAD or NADP as acceptor"/>
    <property type="evidence" value="ECO:0007669"/>
    <property type="project" value="InterPro"/>
</dbReference>
<dbReference type="Proteomes" id="UP000027064">
    <property type="component" value="Unassembled WGS sequence"/>
</dbReference>
<evidence type="ECO:0000259" key="5">
    <source>
        <dbReference type="Pfam" id="PF00725"/>
    </source>
</evidence>
<dbReference type="PATRIC" id="fig|1492738.3.peg.2862"/>
<feature type="site" description="Important for catalytic activity" evidence="3">
    <location>
        <position position="139"/>
    </location>
</feature>
<dbReference type="InterPro" id="IPR008927">
    <property type="entry name" value="6-PGluconate_DH-like_C_sf"/>
</dbReference>
<feature type="binding site" evidence="4">
    <location>
        <position position="96"/>
    </location>
    <ligand>
        <name>NAD(+)</name>
        <dbReference type="ChEBI" id="CHEBI:57540"/>
    </ligand>
</feature>
<dbReference type="Gene3D" id="3.40.50.720">
    <property type="entry name" value="NAD(P)-binding Rossmann-like Domain"/>
    <property type="match status" value="1"/>
</dbReference>
<dbReference type="InterPro" id="IPR036291">
    <property type="entry name" value="NAD(P)-bd_dom_sf"/>
</dbReference>
<gene>
    <name evidence="7" type="ORF">FEM21_28750</name>
</gene>
<dbReference type="InterPro" id="IPR006108">
    <property type="entry name" value="3HC_DH_C"/>
</dbReference>
<dbReference type="AlphaFoldDB" id="A0A066WN79"/>
<feature type="binding site" evidence="4">
    <location>
        <position position="91"/>
    </location>
    <ligand>
        <name>NAD(+)</name>
        <dbReference type="ChEBI" id="CHEBI:57540"/>
    </ligand>
</feature>
<comment type="caution">
    <text evidence="7">The sequence shown here is derived from an EMBL/GenBank/DDBJ whole genome shotgun (WGS) entry which is preliminary data.</text>
</comment>
<evidence type="ECO:0000313" key="8">
    <source>
        <dbReference type="Proteomes" id="UP000027064"/>
    </source>
</evidence>
<dbReference type="OrthoDB" id="9771883at2"/>
<feature type="binding site" evidence="4">
    <location>
        <begin position="8"/>
        <end position="13"/>
    </location>
    <ligand>
        <name>NAD(+)</name>
        <dbReference type="ChEBI" id="CHEBI:57540"/>
    </ligand>
</feature>
<dbReference type="SUPFAM" id="SSF48179">
    <property type="entry name" value="6-phosphogluconate dehydrogenase C-terminal domain-like"/>
    <property type="match status" value="1"/>
</dbReference>
<dbReference type="PROSITE" id="PS00067">
    <property type="entry name" value="3HCDH"/>
    <property type="match status" value="1"/>
</dbReference>
<accession>A0A066WN79</accession>
<feature type="binding site" evidence="4">
    <location>
        <position position="273"/>
    </location>
    <ligand>
        <name>NAD(+)</name>
        <dbReference type="ChEBI" id="CHEBI:57540"/>
    </ligand>
</feature>
<name>A0A066WN79_9FLAO</name>
<evidence type="ECO:0000256" key="2">
    <source>
        <dbReference type="ARBA" id="ARBA00023002"/>
    </source>
</evidence>
<feature type="domain" description="3-hydroxyacyl-CoA dehydrogenase C-terminal" evidence="5">
    <location>
        <begin position="185"/>
        <end position="281"/>
    </location>
</feature>
<dbReference type="PANTHER" id="PTHR48075:SF5">
    <property type="entry name" value="3-HYDROXYBUTYRYL-COA DEHYDROGENASE"/>
    <property type="match status" value="1"/>
</dbReference>
<dbReference type="RefSeq" id="WP_035661699.1">
    <property type="nucleotide sequence ID" value="NZ_JNCA01000029.1"/>
</dbReference>
<evidence type="ECO:0000313" key="7">
    <source>
        <dbReference type="EMBL" id="KDN54058.1"/>
    </source>
</evidence>
<keyword evidence="8" id="KW-1185">Reference proteome</keyword>
<sequence length="297" mass="32508">MKIVAVIGAGTMGNGIAHTFAQNGFTVKLIDVSEAALEKGMTTIFTNLDRMQNKGSITAEEKMKTISNIICYTDIEDGVVGADLVIEAATENLDLKLRIFKKLNGICPHNVIFASNTSSISITQIAAVVTHPERVIGMHFMNPVPLMPLVEVIRGEKTSDEVTEIIMTLSKKLDKTPVEANDFPGFVTNRILMPMINEAIETLENKVAGVYEIDTVMKLGMGHPMGPLQLADFIGLDVCLSIMNVLHEGFKNPKYAPCPLLVNMVNAKKLGIKSGEGFYDYSESKKAEKISKQFQQN</sequence>
<organism evidence="7 8">
    <name type="scientific">Flavobacterium seoulense</name>
    <dbReference type="NCBI Taxonomy" id="1492738"/>
    <lineage>
        <taxon>Bacteria</taxon>
        <taxon>Pseudomonadati</taxon>
        <taxon>Bacteroidota</taxon>
        <taxon>Flavobacteriia</taxon>
        <taxon>Flavobacteriales</taxon>
        <taxon>Flavobacteriaceae</taxon>
        <taxon>Flavobacterium</taxon>
    </lineage>
</organism>
<keyword evidence="4" id="KW-0520">NAD</keyword>
<dbReference type="InterPro" id="IPR013328">
    <property type="entry name" value="6PGD_dom2"/>
</dbReference>
<feature type="binding site" evidence="4">
    <location>
        <position position="31"/>
    </location>
    <ligand>
        <name>NAD(+)</name>
        <dbReference type="ChEBI" id="CHEBI:57540"/>
    </ligand>
</feature>
<dbReference type="EMBL" id="JNCA01000029">
    <property type="protein sequence ID" value="KDN54058.1"/>
    <property type="molecule type" value="Genomic_DNA"/>
</dbReference>
<feature type="binding site" evidence="4">
    <location>
        <position position="118"/>
    </location>
    <ligand>
        <name>NAD(+)</name>
        <dbReference type="ChEBI" id="CHEBI:57540"/>
    </ligand>
</feature>
<dbReference type="FunFam" id="3.40.50.720:FF:000009">
    <property type="entry name" value="Fatty oxidation complex, alpha subunit"/>
    <property type="match status" value="1"/>
</dbReference>
<protein>
    <submittedName>
        <fullName evidence="7">3-hydroxybutyryl-CoA dehydrogenase</fullName>
    </submittedName>
</protein>
<dbReference type="GO" id="GO:0006631">
    <property type="term" value="P:fatty acid metabolic process"/>
    <property type="evidence" value="ECO:0007669"/>
    <property type="project" value="InterPro"/>
</dbReference>
<evidence type="ECO:0000256" key="1">
    <source>
        <dbReference type="ARBA" id="ARBA00009463"/>
    </source>
</evidence>
<reference evidence="7 8" key="1">
    <citation type="submission" date="2014-05" db="EMBL/GenBank/DDBJ databases">
        <title>Genome Sequence of Flavobacterium sp. EM1321.</title>
        <authorList>
            <person name="Shin S.-K."/>
            <person name="Yi H."/>
        </authorList>
    </citation>
    <scope>NUCLEOTIDE SEQUENCE [LARGE SCALE GENOMIC DNA]</scope>
    <source>
        <strain evidence="7 8">EM1321</strain>
    </source>
</reference>
<keyword evidence="2" id="KW-0560">Oxidoreductase</keyword>
<dbReference type="Gene3D" id="1.10.1040.10">
    <property type="entry name" value="N-(1-d-carboxylethyl)-l-norvaline Dehydrogenase, domain 2"/>
    <property type="match status" value="1"/>
</dbReference>